<sequence>MHSSSSSVSFRWDLHRRPMLLKLLKEEAVSSFPLEPQNPVGKKFFFDHAPRKKENRWNPPPSPIERPAKEDKKVLKVEEGEVGGGGKTDVVMRFSRASCNAAGGGLPQRRRPRHFQNPKLVAAEQLLRCHRVIFKSRRKKSQVYKDRLRLSPYCSIYYDQGWKRVTEDLNLKALHVSLDKITFENNKCLIKPVGLNTPPEEIDNLGLRFGMLHGSNNLANERKILKKTRLKQRKNSLTTLPDYDRRMKEL</sequence>
<protein>
    <submittedName>
        <fullName evidence="1">Uncharacterized protein</fullName>
    </submittedName>
</protein>
<evidence type="ECO:0000313" key="1">
    <source>
        <dbReference type="EMBL" id="KAI4387571.1"/>
    </source>
</evidence>
<accession>A0ACB9S7W2</accession>
<dbReference type="Proteomes" id="UP001057402">
    <property type="component" value="Chromosome 2"/>
</dbReference>
<gene>
    <name evidence="1" type="ORF">MLD38_005390</name>
</gene>
<organism evidence="1 2">
    <name type="scientific">Melastoma candidum</name>
    <dbReference type="NCBI Taxonomy" id="119954"/>
    <lineage>
        <taxon>Eukaryota</taxon>
        <taxon>Viridiplantae</taxon>
        <taxon>Streptophyta</taxon>
        <taxon>Embryophyta</taxon>
        <taxon>Tracheophyta</taxon>
        <taxon>Spermatophyta</taxon>
        <taxon>Magnoliopsida</taxon>
        <taxon>eudicotyledons</taxon>
        <taxon>Gunneridae</taxon>
        <taxon>Pentapetalae</taxon>
        <taxon>rosids</taxon>
        <taxon>malvids</taxon>
        <taxon>Myrtales</taxon>
        <taxon>Melastomataceae</taxon>
        <taxon>Melastomatoideae</taxon>
        <taxon>Melastomateae</taxon>
        <taxon>Melastoma</taxon>
    </lineage>
</organism>
<dbReference type="EMBL" id="CM042881">
    <property type="protein sequence ID" value="KAI4387571.1"/>
    <property type="molecule type" value="Genomic_DNA"/>
</dbReference>
<keyword evidence="2" id="KW-1185">Reference proteome</keyword>
<comment type="caution">
    <text evidence="1">The sequence shown here is derived from an EMBL/GenBank/DDBJ whole genome shotgun (WGS) entry which is preliminary data.</text>
</comment>
<evidence type="ECO:0000313" key="2">
    <source>
        <dbReference type="Proteomes" id="UP001057402"/>
    </source>
</evidence>
<reference evidence="2" key="1">
    <citation type="journal article" date="2023" name="Front. Plant Sci.">
        <title>Chromosomal-level genome assembly of Melastoma candidum provides insights into trichome evolution.</title>
        <authorList>
            <person name="Zhong Y."/>
            <person name="Wu W."/>
            <person name="Sun C."/>
            <person name="Zou P."/>
            <person name="Liu Y."/>
            <person name="Dai S."/>
            <person name="Zhou R."/>
        </authorList>
    </citation>
    <scope>NUCLEOTIDE SEQUENCE [LARGE SCALE GENOMIC DNA]</scope>
</reference>
<name>A0ACB9S7W2_9MYRT</name>
<proteinExistence type="predicted"/>